<comment type="caution">
    <text evidence="3">The sequence shown here is derived from an EMBL/GenBank/DDBJ whole genome shotgun (WGS) entry which is preliminary data.</text>
</comment>
<protein>
    <submittedName>
        <fullName evidence="3">SDR family NAD(P)-dependent oxidoreductase</fullName>
        <ecNumber evidence="3">1.1.1.-</ecNumber>
    </submittedName>
</protein>
<dbReference type="InterPro" id="IPR036291">
    <property type="entry name" value="NAD(P)-bd_dom_sf"/>
</dbReference>
<dbReference type="RefSeq" id="WP_382420586.1">
    <property type="nucleotide sequence ID" value="NZ_JBHSCW010000001.1"/>
</dbReference>
<evidence type="ECO:0000313" key="4">
    <source>
        <dbReference type="Proteomes" id="UP001595799"/>
    </source>
</evidence>
<dbReference type="InterPro" id="IPR057326">
    <property type="entry name" value="KR_dom"/>
</dbReference>
<evidence type="ECO:0000313" key="3">
    <source>
        <dbReference type="EMBL" id="MFC4350289.1"/>
    </source>
</evidence>
<feature type="domain" description="Ketoreductase" evidence="2">
    <location>
        <begin position="10"/>
        <end position="191"/>
    </location>
</feature>
<organism evidence="3 4">
    <name type="scientific">Fodinicurvata halophila</name>
    <dbReference type="NCBI Taxonomy" id="1419723"/>
    <lineage>
        <taxon>Bacteria</taxon>
        <taxon>Pseudomonadati</taxon>
        <taxon>Pseudomonadota</taxon>
        <taxon>Alphaproteobacteria</taxon>
        <taxon>Rhodospirillales</taxon>
        <taxon>Rhodovibrionaceae</taxon>
        <taxon>Fodinicurvata</taxon>
    </lineage>
</organism>
<dbReference type="PANTHER" id="PTHR42760:SF135">
    <property type="entry name" value="BLL7886 PROTEIN"/>
    <property type="match status" value="1"/>
</dbReference>
<accession>A0ABV8UG78</accession>
<keyword evidence="3" id="KW-0560">Oxidoreductase</keyword>
<dbReference type="SUPFAM" id="SSF51735">
    <property type="entry name" value="NAD(P)-binding Rossmann-fold domains"/>
    <property type="match status" value="1"/>
</dbReference>
<dbReference type="Proteomes" id="UP001595799">
    <property type="component" value="Unassembled WGS sequence"/>
</dbReference>
<dbReference type="EC" id="1.1.1.-" evidence="3"/>
<name>A0ABV8UG78_9PROT</name>
<dbReference type="CDD" id="cd05233">
    <property type="entry name" value="SDR_c"/>
    <property type="match status" value="1"/>
</dbReference>
<dbReference type="SMART" id="SM00822">
    <property type="entry name" value="PKS_KR"/>
    <property type="match status" value="1"/>
</dbReference>
<evidence type="ECO:0000256" key="1">
    <source>
        <dbReference type="ARBA" id="ARBA00006484"/>
    </source>
</evidence>
<dbReference type="Pfam" id="PF13561">
    <property type="entry name" value="adh_short_C2"/>
    <property type="match status" value="1"/>
</dbReference>
<gene>
    <name evidence="3" type="ORF">ACFOW6_01905</name>
</gene>
<dbReference type="InterPro" id="IPR020904">
    <property type="entry name" value="Sc_DH/Rdtase_CS"/>
</dbReference>
<keyword evidence="4" id="KW-1185">Reference proteome</keyword>
<dbReference type="PANTHER" id="PTHR42760">
    <property type="entry name" value="SHORT-CHAIN DEHYDROGENASES/REDUCTASES FAMILY MEMBER"/>
    <property type="match status" value="1"/>
</dbReference>
<dbReference type="PRINTS" id="PR00081">
    <property type="entry name" value="GDHRDH"/>
</dbReference>
<dbReference type="EMBL" id="JBHSCW010000001">
    <property type="protein sequence ID" value="MFC4350289.1"/>
    <property type="molecule type" value="Genomic_DNA"/>
</dbReference>
<proteinExistence type="inferred from homology"/>
<dbReference type="InterPro" id="IPR002347">
    <property type="entry name" value="SDR_fam"/>
</dbReference>
<dbReference type="PRINTS" id="PR00080">
    <property type="entry name" value="SDRFAMILY"/>
</dbReference>
<reference evidence="4" key="1">
    <citation type="journal article" date="2019" name="Int. J. Syst. Evol. Microbiol.">
        <title>The Global Catalogue of Microorganisms (GCM) 10K type strain sequencing project: providing services to taxonomists for standard genome sequencing and annotation.</title>
        <authorList>
            <consortium name="The Broad Institute Genomics Platform"/>
            <consortium name="The Broad Institute Genome Sequencing Center for Infectious Disease"/>
            <person name="Wu L."/>
            <person name="Ma J."/>
        </authorList>
    </citation>
    <scope>NUCLEOTIDE SEQUENCE [LARGE SCALE GENOMIC DNA]</scope>
    <source>
        <strain evidence="4">CECT 8472</strain>
    </source>
</reference>
<dbReference type="Gene3D" id="3.40.50.720">
    <property type="entry name" value="NAD(P)-binding Rossmann-like Domain"/>
    <property type="match status" value="1"/>
</dbReference>
<dbReference type="GO" id="GO:0016491">
    <property type="term" value="F:oxidoreductase activity"/>
    <property type="evidence" value="ECO:0007669"/>
    <property type="project" value="UniProtKB-KW"/>
</dbReference>
<sequence length="256" mass="26650">MTLSGDLTDRLFVVTGASSGLGAHFAEVLSHAGARVALVARRRGKLEVLSDKLAAQTGTAPVVAEADVRDVSAIRAAIAEIVDSAGVPDGLVNNAGTVDTAKALDVTEDHWDTVLDTNLKGAWFFANAVAEKMVEAGRTGTVVNIASITALRPAGAVGPYAISKAGLAQMTRQLAVEWARHGIRVNALAPGYIETDLNREFFASEAGQALIKRVPQRRLGQLSDLDAPLLMLCDAASAYMTGAVIPIDGGHSVNAL</sequence>
<comment type="similarity">
    <text evidence="1">Belongs to the short-chain dehydrogenases/reductases (SDR) family.</text>
</comment>
<dbReference type="PROSITE" id="PS00061">
    <property type="entry name" value="ADH_SHORT"/>
    <property type="match status" value="1"/>
</dbReference>
<evidence type="ECO:0000259" key="2">
    <source>
        <dbReference type="SMART" id="SM00822"/>
    </source>
</evidence>